<dbReference type="Proteomes" id="UP001198163">
    <property type="component" value="Unassembled WGS sequence"/>
</dbReference>
<evidence type="ECO:0000313" key="7">
    <source>
        <dbReference type="EMBL" id="MCD1655442.1"/>
    </source>
</evidence>
<evidence type="ECO:0000313" key="8">
    <source>
        <dbReference type="Proteomes" id="UP001198163"/>
    </source>
</evidence>
<organism evidence="7 8">
    <name type="scientific">Teretinema zuelzerae</name>
    <dbReference type="NCBI Taxonomy" id="156"/>
    <lineage>
        <taxon>Bacteria</taxon>
        <taxon>Pseudomonadati</taxon>
        <taxon>Spirochaetota</taxon>
        <taxon>Spirochaetia</taxon>
        <taxon>Spirochaetales</taxon>
        <taxon>Treponemataceae</taxon>
        <taxon>Teretinema</taxon>
    </lineage>
</organism>
<dbReference type="AlphaFoldDB" id="A0AAE3EIR3"/>
<dbReference type="InterPro" id="IPR023753">
    <property type="entry name" value="FAD/NAD-binding_dom"/>
</dbReference>
<dbReference type="InterPro" id="IPR006005">
    <property type="entry name" value="Glut_synth_ssu1"/>
</dbReference>
<evidence type="ECO:0000256" key="4">
    <source>
        <dbReference type="ARBA" id="ARBA00029440"/>
    </source>
</evidence>
<dbReference type="SUPFAM" id="SSF51971">
    <property type="entry name" value="Nucleotide-binding domain"/>
    <property type="match status" value="2"/>
</dbReference>
<name>A0AAE3EIR3_9SPIR</name>
<evidence type="ECO:0000259" key="5">
    <source>
        <dbReference type="Pfam" id="PF07992"/>
    </source>
</evidence>
<dbReference type="GO" id="GO:0006537">
    <property type="term" value="P:glutamate biosynthetic process"/>
    <property type="evidence" value="ECO:0007669"/>
    <property type="project" value="UniProtKB-KW"/>
</dbReference>
<dbReference type="SUPFAM" id="SSF46548">
    <property type="entry name" value="alpha-helical ferredoxin"/>
    <property type="match status" value="1"/>
</dbReference>
<dbReference type="Gene3D" id="1.10.1060.10">
    <property type="entry name" value="Alpha-helical ferredoxin"/>
    <property type="match status" value="1"/>
</dbReference>
<keyword evidence="3" id="KW-0314">Glutamate biosynthesis</keyword>
<dbReference type="PANTHER" id="PTHR43100">
    <property type="entry name" value="GLUTAMATE SYNTHASE [NADPH] SMALL CHAIN"/>
    <property type="match status" value="1"/>
</dbReference>
<proteinExistence type="predicted"/>
<dbReference type="GO" id="GO:0051536">
    <property type="term" value="F:iron-sulfur cluster binding"/>
    <property type="evidence" value="ECO:0007669"/>
    <property type="project" value="InterPro"/>
</dbReference>
<protein>
    <submittedName>
        <fullName evidence="7">Glutamate synthase subunit beta</fullName>
    </submittedName>
</protein>
<accession>A0AAE3EIR3</accession>
<dbReference type="EMBL" id="JAINWA010000003">
    <property type="protein sequence ID" value="MCD1655442.1"/>
    <property type="molecule type" value="Genomic_DNA"/>
</dbReference>
<feature type="domain" description="Dihydroprymidine dehydrogenase" evidence="6">
    <location>
        <begin position="26"/>
        <end position="133"/>
    </location>
</feature>
<evidence type="ECO:0000259" key="6">
    <source>
        <dbReference type="Pfam" id="PF14691"/>
    </source>
</evidence>
<dbReference type="NCBIfam" id="TIGR01317">
    <property type="entry name" value="GOGAT_sm_gam"/>
    <property type="match status" value="1"/>
</dbReference>
<comment type="pathway">
    <text evidence="4">Amino-acid biosynthesis.</text>
</comment>
<dbReference type="Pfam" id="PF14691">
    <property type="entry name" value="Fer4_20"/>
    <property type="match status" value="1"/>
</dbReference>
<gene>
    <name evidence="7" type="ORF">K7J14_12130</name>
</gene>
<keyword evidence="1" id="KW-0028">Amino-acid biosynthesis</keyword>
<evidence type="ECO:0000256" key="1">
    <source>
        <dbReference type="ARBA" id="ARBA00022605"/>
    </source>
</evidence>
<feature type="domain" description="FAD/NAD(P)-binding" evidence="5">
    <location>
        <begin position="146"/>
        <end position="319"/>
    </location>
</feature>
<evidence type="ECO:0000256" key="2">
    <source>
        <dbReference type="ARBA" id="ARBA00023002"/>
    </source>
</evidence>
<keyword evidence="2" id="KW-0560">Oxidoreductase</keyword>
<dbReference type="Pfam" id="PF07992">
    <property type="entry name" value="Pyr_redox_2"/>
    <property type="match status" value="2"/>
</dbReference>
<keyword evidence="8" id="KW-1185">Reference proteome</keyword>
<reference evidence="7" key="1">
    <citation type="submission" date="2021-08" db="EMBL/GenBank/DDBJ databases">
        <title>Comparative analyses of Brucepasteria parasyntrophica and Teretinema zuelzerae.</title>
        <authorList>
            <person name="Song Y."/>
            <person name="Brune A."/>
        </authorList>
    </citation>
    <scope>NUCLEOTIDE SEQUENCE</scope>
    <source>
        <strain evidence="7">DSM 1903</strain>
    </source>
</reference>
<comment type="caution">
    <text evidence="7">The sequence shown here is derived from an EMBL/GenBank/DDBJ whole genome shotgun (WGS) entry which is preliminary data.</text>
</comment>
<dbReference type="PRINTS" id="PR00419">
    <property type="entry name" value="ADXRDTASE"/>
</dbReference>
<dbReference type="PANTHER" id="PTHR43100:SF1">
    <property type="entry name" value="GLUTAMATE SYNTHASE [NADPH] SMALL CHAIN"/>
    <property type="match status" value="1"/>
</dbReference>
<evidence type="ECO:0000256" key="3">
    <source>
        <dbReference type="ARBA" id="ARBA00023164"/>
    </source>
</evidence>
<dbReference type="InterPro" id="IPR028261">
    <property type="entry name" value="DPD_II"/>
</dbReference>
<dbReference type="GO" id="GO:0016639">
    <property type="term" value="F:oxidoreductase activity, acting on the CH-NH2 group of donors, NAD or NADP as acceptor"/>
    <property type="evidence" value="ECO:0007669"/>
    <property type="project" value="InterPro"/>
</dbReference>
<feature type="domain" description="FAD/NAD(P)-binding" evidence="5">
    <location>
        <begin position="391"/>
        <end position="468"/>
    </location>
</feature>
<dbReference type="InterPro" id="IPR009051">
    <property type="entry name" value="Helical_ferredxn"/>
</dbReference>
<dbReference type="FunFam" id="3.50.50.60:FF:000022">
    <property type="entry name" value="Glutamate synthase [NADH], amyloplastic"/>
    <property type="match status" value="1"/>
</dbReference>
<dbReference type="InterPro" id="IPR051394">
    <property type="entry name" value="Glutamate_Synthase"/>
</dbReference>
<dbReference type="InterPro" id="IPR036188">
    <property type="entry name" value="FAD/NAD-bd_sf"/>
</dbReference>
<dbReference type="RefSeq" id="WP_230756626.1">
    <property type="nucleotide sequence ID" value="NZ_JAINWA010000003.1"/>
</dbReference>
<sequence>MGKVTGFLEYGRHKTPWRPSEVRSLDFKEFVLPLERSEREEQGARCMDCGVPFCQSSYGCPISNLIPEWNDLVFRGREEEAWHRLRKTNNFPEFTGRVCPAPCEGACVLGIGSDPVTIKDNECWIVDNAREKGWIKPMPPKFRTGKKVAVVGSGPAGLSAADQLNCAGHSVVVFERADRPGGLLMYGIPNMKLDKDLVLGRVQVMKDEGVVFKTSIEVGVDVSAESLMKEFDAVLIATGSTKPRDLSVPGRSLSGVHFAMDYLKGSTENLLSGSSARPAIDARGKKVVVIGGGDTGNDCLGTAIRQGCSGVVNFELLPKPPASRTPEMPWPTFPRTLKIDYGHAEAEYAFGKDPREYCISTKEFVDDGNGNVKGIKTVRVEWKKNEAGQFVMQEVPGSEEYFEADLVFLALGFVGPEEKLLESLGVARDNRGNAAAAYGAFSTATDKVFAAGDARRGQSLVVWAINEGRAAARSIDLFLMGETSLP</sequence>
<dbReference type="Gene3D" id="3.50.50.60">
    <property type="entry name" value="FAD/NAD(P)-binding domain"/>
    <property type="match status" value="2"/>
</dbReference>